<accession>A0A2S4S2K6</accession>
<evidence type="ECO:0000256" key="9">
    <source>
        <dbReference type="SAM" id="Phobius"/>
    </source>
</evidence>
<comment type="caution">
    <text evidence="10">The sequence shown here is derived from an EMBL/GenBank/DDBJ whole genome shotgun (WGS) entry which is preliminary data.</text>
</comment>
<keyword evidence="6" id="KW-0843">Virulence</keyword>
<name>A0A2S4S2K6_CITAM</name>
<reference evidence="10 11" key="1">
    <citation type="submission" date="2018-01" db="EMBL/GenBank/DDBJ databases">
        <title>Complete genome sequences of 14 Citrobacter spp. isolated from plant in Canada.</title>
        <authorList>
            <person name="Bhandare S.G."/>
            <person name="Colavecchio A."/>
            <person name="Jeukens J."/>
            <person name="Emond-Rheault J.-G."/>
            <person name="Freschi L."/>
            <person name="Hamel J."/>
            <person name="Kukavica-Ibrulj I."/>
            <person name="Levesque R."/>
            <person name="Goodridge L."/>
        </authorList>
    </citation>
    <scope>NUCLEOTIDE SEQUENCE [LARGE SCALE GENOMIC DNA]</scope>
    <source>
        <strain evidence="10 11">S1285</strain>
    </source>
</reference>
<keyword evidence="5 9" id="KW-1133">Transmembrane helix</keyword>
<keyword evidence="4 9" id="KW-0812">Transmembrane</keyword>
<keyword evidence="3" id="KW-1003">Cell membrane</keyword>
<evidence type="ECO:0000256" key="2">
    <source>
        <dbReference type="ARBA" id="ARBA00006156"/>
    </source>
</evidence>
<comment type="subcellular location">
    <subcellularLocation>
        <location evidence="1">Cell membrane</location>
        <topology evidence="1">Multi-pass membrane protein</topology>
    </subcellularLocation>
</comment>
<evidence type="ECO:0000256" key="5">
    <source>
        <dbReference type="ARBA" id="ARBA00022989"/>
    </source>
</evidence>
<organism evidence="10 11">
    <name type="scientific">Citrobacter amalonaticus</name>
    <dbReference type="NCBI Taxonomy" id="35703"/>
    <lineage>
        <taxon>Bacteria</taxon>
        <taxon>Pseudomonadati</taxon>
        <taxon>Pseudomonadota</taxon>
        <taxon>Gammaproteobacteria</taxon>
        <taxon>Enterobacterales</taxon>
        <taxon>Enterobacteriaceae</taxon>
        <taxon>Citrobacter</taxon>
    </lineage>
</organism>
<dbReference type="PRINTS" id="PR00952">
    <property type="entry name" value="TYPE3IMQPROT"/>
</dbReference>
<dbReference type="AlphaFoldDB" id="A0A2S4S2K6"/>
<feature type="transmembrane region" description="Helical" evidence="9">
    <location>
        <begin position="49"/>
        <end position="68"/>
    </location>
</feature>
<dbReference type="Pfam" id="PF01313">
    <property type="entry name" value="Bac_export_3"/>
    <property type="match status" value="1"/>
</dbReference>
<feature type="transmembrane region" description="Helical" evidence="9">
    <location>
        <begin position="12"/>
        <end position="37"/>
    </location>
</feature>
<dbReference type="GO" id="GO:0009306">
    <property type="term" value="P:protein secretion"/>
    <property type="evidence" value="ECO:0007669"/>
    <property type="project" value="InterPro"/>
</dbReference>
<dbReference type="GO" id="GO:0005886">
    <property type="term" value="C:plasma membrane"/>
    <property type="evidence" value="ECO:0007669"/>
    <property type="project" value="UniProtKB-SubCell"/>
</dbReference>
<dbReference type="InterPro" id="IPR006306">
    <property type="entry name" value="T3SS_HrpO"/>
</dbReference>
<evidence type="ECO:0000256" key="8">
    <source>
        <dbReference type="ARBA" id="ARBA00041114"/>
    </source>
</evidence>
<sequence length="86" mass="9549">MDMIFYISNKGLYLILLLSALPVLVATGVGLLVALIQAITHIQEQTLPFGVKLLVVCCCLFMTAPWFISTMRNYAVEVLSLAFKVR</sequence>
<evidence type="ECO:0000256" key="4">
    <source>
        <dbReference type="ARBA" id="ARBA00022692"/>
    </source>
</evidence>
<evidence type="ECO:0000313" key="11">
    <source>
        <dbReference type="Proteomes" id="UP000237003"/>
    </source>
</evidence>
<comment type="similarity">
    <text evidence="2">Belongs to the FliQ/MopD/SpaQ family.</text>
</comment>
<dbReference type="PANTHER" id="PTHR34040:SF7">
    <property type="entry name" value="SURFACE PRESENTATION OF ANTIGENS PROTEIN SPAQ"/>
    <property type="match status" value="1"/>
</dbReference>
<dbReference type="NCBIfam" id="TIGR01403">
    <property type="entry name" value="fliQ_rel_III"/>
    <property type="match status" value="1"/>
</dbReference>
<dbReference type="PANTHER" id="PTHR34040">
    <property type="entry name" value="FLAGELLAR BIOSYNTHETIC PROTEIN FLIQ"/>
    <property type="match status" value="1"/>
</dbReference>
<protein>
    <recommendedName>
        <fullName evidence="8">Surface presentation of antigens protein SpaQ</fullName>
    </recommendedName>
</protein>
<dbReference type="InterPro" id="IPR002191">
    <property type="entry name" value="Bac_export_3"/>
</dbReference>
<evidence type="ECO:0000256" key="3">
    <source>
        <dbReference type="ARBA" id="ARBA00022475"/>
    </source>
</evidence>
<dbReference type="PIRSF" id="PIRSF004669">
    <property type="entry name" value="FliQ"/>
    <property type="match status" value="1"/>
</dbReference>
<keyword evidence="7 9" id="KW-0472">Membrane</keyword>
<evidence type="ECO:0000313" key="10">
    <source>
        <dbReference type="EMBL" id="POU68082.1"/>
    </source>
</evidence>
<dbReference type="EMBL" id="PQLX01000001">
    <property type="protein sequence ID" value="POU68082.1"/>
    <property type="molecule type" value="Genomic_DNA"/>
</dbReference>
<dbReference type="Proteomes" id="UP000237003">
    <property type="component" value="Unassembled WGS sequence"/>
</dbReference>
<evidence type="ECO:0000256" key="1">
    <source>
        <dbReference type="ARBA" id="ARBA00004651"/>
    </source>
</evidence>
<proteinExistence type="inferred from homology"/>
<gene>
    <name evidence="10" type="ORF">C3430_03105</name>
</gene>
<dbReference type="OrthoDB" id="9806440at2"/>
<evidence type="ECO:0000256" key="6">
    <source>
        <dbReference type="ARBA" id="ARBA00023026"/>
    </source>
</evidence>
<evidence type="ECO:0000256" key="7">
    <source>
        <dbReference type="ARBA" id="ARBA00023136"/>
    </source>
</evidence>
<dbReference type="RefSeq" id="WP_103775001.1">
    <property type="nucleotide sequence ID" value="NZ_PQLX01000001.1"/>
</dbReference>